<dbReference type="PIRSF" id="PIRSF036761">
    <property type="entry name" value="GDH_Mll4104"/>
    <property type="match status" value="1"/>
</dbReference>
<accession>A0AA41YTR7</accession>
<feature type="domain" description="NAD-glutamate dehydrogenase ACT2" evidence="5">
    <location>
        <begin position="395"/>
        <end position="484"/>
    </location>
</feature>
<dbReference type="GO" id="GO:0004352">
    <property type="term" value="F:glutamate dehydrogenase (NAD+) activity"/>
    <property type="evidence" value="ECO:0007669"/>
    <property type="project" value="InterPro"/>
</dbReference>
<gene>
    <name evidence="7" type="ORF">OL599_11885</name>
</gene>
<feature type="domain" description="NAD-glutamate dehydrogenase catalytic" evidence="2">
    <location>
        <begin position="720"/>
        <end position="1214"/>
    </location>
</feature>
<reference evidence="7" key="2">
    <citation type="submission" date="2022-10" db="EMBL/GenBank/DDBJ databases">
        <authorList>
            <person name="Trinh H.N."/>
        </authorList>
    </citation>
    <scope>NUCLEOTIDE SEQUENCE</scope>
    <source>
        <strain evidence="7">RN2-1</strain>
    </source>
</reference>
<feature type="domain" description="NAD-glutamate dehydrogenase ACT3" evidence="6">
    <location>
        <begin position="540"/>
        <end position="620"/>
    </location>
</feature>
<dbReference type="InterPro" id="IPR028971">
    <property type="entry name" value="NAD-GDH_cat"/>
</dbReference>
<name>A0AA41YTR7_9PROT</name>
<dbReference type="Pfam" id="PF05088">
    <property type="entry name" value="Bac_GDH_CD"/>
    <property type="match status" value="1"/>
</dbReference>
<dbReference type="InterPro" id="IPR024727">
    <property type="entry name" value="NAD_Glu_DH_N_ACT1"/>
</dbReference>
<dbReference type="InterPro" id="IPR048381">
    <property type="entry name" value="GDH_C"/>
</dbReference>
<evidence type="ECO:0000259" key="6">
    <source>
        <dbReference type="Pfam" id="PF21077"/>
    </source>
</evidence>
<dbReference type="InterPro" id="IPR007780">
    <property type="entry name" value="NAD_Glu_DH_bac"/>
</dbReference>
<protein>
    <submittedName>
        <fullName evidence="7">NAD-glutamate dehydrogenase</fullName>
    </submittedName>
</protein>
<feature type="domain" description="NAD-specific glutamate dehydrogenase C-terminal" evidence="3">
    <location>
        <begin position="1259"/>
        <end position="1592"/>
    </location>
</feature>
<dbReference type="Pfam" id="PF21076">
    <property type="entry name" value="GDH_ACT2"/>
    <property type="match status" value="1"/>
</dbReference>
<evidence type="ECO:0000259" key="4">
    <source>
        <dbReference type="Pfam" id="PF21075"/>
    </source>
</evidence>
<organism evidence="7 8">
    <name type="scientific">Limobrevibacterium gyesilva</name>
    <dbReference type="NCBI Taxonomy" id="2991712"/>
    <lineage>
        <taxon>Bacteria</taxon>
        <taxon>Pseudomonadati</taxon>
        <taxon>Pseudomonadota</taxon>
        <taxon>Alphaproteobacteria</taxon>
        <taxon>Acetobacterales</taxon>
        <taxon>Acetobacteraceae</taxon>
        <taxon>Limobrevibacterium</taxon>
    </lineage>
</organism>
<evidence type="ECO:0000259" key="2">
    <source>
        <dbReference type="Pfam" id="PF05088"/>
    </source>
</evidence>
<dbReference type="Proteomes" id="UP001165679">
    <property type="component" value="Unassembled WGS sequence"/>
</dbReference>
<sequence length="1598" mass="174997">MNENASAGGVAAAETAPTGFQELLFGRVDPQDLACCSPADIRRLTESAYRHVSEPRQHGQPDIRLLDHEITGKSKRREITVIEVVNDNMPFLLDSTLAEIAEQGYEPTLVAHPILAVERDRSGALRRLVGEAVGVAPAGVRRESFLHIHLDRIDDSAARARLVEGLSKVYADVAVAVGDWVAMRTRAYQAVQAYRVNPPPLSREEVTEAIAFLEWIGADNFTFLGVREYRLPEDDAADPIEGTGLGLLRDPAVRVLRRGRDLVVVTPEIRAFLQRPRALIITKANVKTRVHRRAHLDYIGVKLFSDAGELQGELRIIGLFTANLYTNVTGAIPYLRQKIAGVVARAGFDPASYAGRGLLAVLESYPRDELFQVDEDTLYRFAIEIMNLSERPRIRALARADEFDRFISVLVFIPKDRYDTTIRRRVGDFLAQVYQGRVSAAYPTYPEGLLARTHFIIGRDEGRTPVLDQETLERGIAAIVRTWSDGLRTSLDARTDGAKARALFARYGDAFSAAYREAFSPDEATRDIGILEGLSEDHPLAVDLYRHDSDPDTRANLRLFSRGTALALSQRVPLLENLGFRVVNERTYRIAPADVPEAGRIWLHDMVLERASGAAIDIQTIHGPVEATLLALFQGRADSDGFNRLVLEAGLAWRDVAMIRALGRYLRQILVPYAQDYLAATLSRHARIAARIVALFRTRFDPAADASVREEREAAIRADIETMLADVASLDDDRILRRFVNLVEAAVRTNFFQTGADGMPRETITFKFVCAKVEALPLPRPLFEIFVYCPRVEGLHLRFGKVARGGLRWSDRPQDYRTEVLGLVKAQQVKNAVIVPVGAKGGFVPQRLPPASDRQAWMAEGTESYRIFVRSLLELTDNLVEHHLVPPADTVRHDADDPYLVVAADKGTATFSDVANALSIEANFWLGDAFASGGSNGYDHKHMGITARGAWEAVKRHFHEMDIDIQSQPITVAGVGDMSGDVFGNGMLLSRTLRLVAAFDHRDVFLDPEPDPEAAWAERKRLFDLPRSSWADYDRTKISTGGGVFTRAAKSIPLSPQVRAAIGLDAAEATPAEVINAILKAPVDLLWFGGIGTYIRASTETDGEVGDRANDAVRIAGADVRAKVIGEGANLGATQRGRTEAARKGVRLNTDAIDNSAGVNTSDVEVNIKVALSIPERDGRLDPQARKDLLVEMTDDVGDLVLRNNYLQTLAISLAERRSTTDLGFHRRFMQALEQEGRLNRAVEFLPDEMTLTERARRGEGLTRPEIAVLLAYAKLALHDHLLASQIPDDPYLGMELERYFPARLRERFPDAIAAHRLRREIIATQVSNAIVNRAGPAAVTRLIDETGSDAPTIAAAYAAARDSLGIAELNAAIDALDGAVPGMLQLGLYARVQELLMNRIVWFIRNVELTSGTLDAVVDRFRGGIAEIGGDLASLLPPAAAQAWHDRAQELAGQGVPADLAARLAGLSELTLAPDIVLVTQKTNHALPEIAATHFAVAELFRLGSIARAADDVTVADYYDRLAVDRAVDAIGGAHRRLTAQIAGSGHTGGDGVAAWSDALGPKVTRIRETVEGIVASGLTVSKLMVAASLLGDLARE</sequence>
<keyword evidence="8" id="KW-1185">Reference proteome</keyword>
<dbReference type="InterPro" id="IPR049064">
    <property type="entry name" value="NAD_Glu_DH_ACT3"/>
</dbReference>
<proteinExistence type="predicted"/>
<dbReference type="Pfam" id="PF21078">
    <property type="entry name" value="GDH_HM3"/>
    <property type="match status" value="1"/>
</dbReference>
<evidence type="ECO:0000256" key="1">
    <source>
        <dbReference type="ARBA" id="ARBA00023002"/>
    </source>
</evidence>
<evidence type="ECO:0000259" key="5">
    <source>
        <dbReference type="Pfam" id="PF21076"/>
    </source>
</evidence>
<keyword evidence="1" id="KW-0560">Oxidoreductase</keyword>
<dbReference type="GO" id="GO:0006538">
    <property type="term" value="P:L-glutamate catabolic process"/>
    <property type="evidence" value="ECO:0007669"/>
    <property type="project" value="InterPro"/>
</dbReference>
<dbReference type="EMBL" id="JAPDNT010000007">
    <property type="protein sequence ID" value="MCW3475272.1"/>
    <property type="molecule type" value="Genomic_DNA"/>
</dbReference>
<dbReference type="InterPro" id="IPR049062">
    <property type="entry name" value="NAD_Glu_DH_ACT2"/>
</dbReference>
<dbReference type="SUPFAM" id="SSF53223">
    <property type="entry name" value="Aminoacid dehydrogenase-like, N-terminal domain"/>
    <property type="match status" value="1"/>
</dbReference>
<dbReference type="Gene3D" id="3.40.50.720">
    <property type="entry name" value="NAD(P)-binding Rossmann-like Domain"/>
    <property type="match status" value="1"/>
</dbReference>
<dbReference type="Pfam" id="PF21073">
    <property type="entry name" value="GDH_HM1"/>
    <property type="match status" value="1"/>
</dbReference>
<reference evidence="7" key="1">
    <citation type="submission" date="2022-09" db="EMBL/GenBank/DDBJ databases">
        <title>Rhodovastum sp. nov. RN2-1 isolated from soil in Seongnam, South Korea.</title>
        <authorList>
            <person name="Le N.T."/>
        </authorList>
    </citation>
    <scope>NUCLEOTIDE SEQUENCE</scope>
    <source>
        <strain evidence="7">RN2-1</strain>
    </source>
</reference>
<dbReference type="Pfam" id="PF21074">
    <property type="entry name" value="GDH_C"/>
    <property type="match status" value="1"/>
</dbReference>
<comment type="caution">
    <text evidence="7">The sequence shown here is derived from an EMBL/GenBank/DDBJ whole genome shotgun (WGS) entry which is preliminary data.</text>
</comment>
<dbReference type="InterPro" id="IPR049058">
    <property type="entry name" value="NAD_Glu_DH_HM2"/>
</dbReference>
<feature type="domain" description="NAD-glutamate dehydrogenase N-terminal ACT1" evidence="4">
    <location>
        <begin position="20"/>
        <end position="166"/>
    </location>
</feature>
<evidence type="ECO:0000259" key="3">
    <source>
        <dbReference type="Pfam" id="PF21074"/>
    </source>
</evidence>
<dbReference type="Pfam" id="PF21079">
    <property type="entry name" value="GDH_HM2"/>
    <property type="match status" value="1"/>
</dbReference>
<dbReference type="InterPro" id="IPR049059">
    <property type="entry name" value="NAD_Glu_DH_HM1"/>
</dbReference>
<dbReference type="PANTHER" id="PTHR43403:SF1">
    <property type="entry name" value="NAD-SPECIFIC GLUTAMATE DEHYDROGENASE"/>
    <property type="match status" value="1"/>
</dbReference>
<dbReference type="SUPFAM" id="SSF51735">
    <property type="entry name" value="NAD(P)-binding Rossmann-fold domains"/>
    <property type="match status" value="1"/>
</dbReference>
<evidence type="ECO:0000313" key="7">
    <source>
        <dbReference type="EMBL" id="MCW3475272.1"/>
    </source>
</evidence>
<dbReference type="PANTHER" id="PTHR43403">
    <property type="entry name" value="NAD-SPECIFIC GLUTAMATE DEHYDROGENASE"/>
    <property type="match status" value="1"/>
</dbReference>
<dbReference type="Pfam" id="PF21075">
    <property type="entry name" value="GDH_ACT1"/>
    <property type="match status" value="1"/>
</dbReference>
<evidence type="ECO:0000313" key="8">
    <source>
        <dbReference type="Proteomes" id="UP001165679"/>
    </source>
</evidence>
<dbReference type="GO" id="GO:0004069">
    <property type="term" value="F:L-aspartate:2-oxoglutarate aminotransferase activity"/>
    <property type="evidence" value="ECO:0007669"/>
    <property type="project" value="InterPro"/>
</dbReference>
<dbReference type="InterPro" id="IPR036291">
    <property type="entry name" value="NAD(P)-bd_dom_sf"/>
</dbReference>
<dbReference type="Pfam" id="PF21077">
    <property type="entry name" value="GDH_ACT3"/>
    <property type="match status" value="1"/>
</dbReference>
<dbReference type="InterPro" id="IPR046346">
    <property type="entry name" value="Aminoacid_DH-like_N_sf"/>
</dbReference>
<dbReference type="RefSeq" id="WP_264713964.1">
    <property type="nucleotide sequence ID" value="NZ_JAPDNT010000007.1"/>
</dbReference>
<dbReference type="InterPro" id="IPR049056">
    <property type="entry name" value="NAD_Glu_DH_HM3"/>
</dbReference>